<dbReference type="InterPro" id="IPR000182">
    <property type="entry name" value="GNAT_dom"/>
</dbReference>
<evidence type="ECO:0000313" key="4">
    <source>
        <dbReference type="Proteomes" id="UP000738359"/>
    </source>
</evidence>
<dbReference type="PROSITE" id="PS51186">
    <property type="entry name" value="GNAT"/>
    <property type="match status" value="1"/>
</dbReference>
<dbReference type="InterPro" id="IPR016181">
    <property type="entry name" value="Acyl_CoA_acyltransferase"/>
</dbReference>
<comment type="caution">
    <text evidence="3">The sequence shown here is derived from an EMBL/GenBank/DDBJ whole genome shotgun (WGS) entry which is preliminary data.</text>
</comment>
<protein>
    <recommendedName>
        <fullName evidence="2">N-acetyltransferase domain-containing protein</fullName>
    </recommendedName>
</protein>
<dbReference type="AlphaFoldDB" id="A0A9P6M2S8"/>
<dbReference type="GO" id="GO:0016747">
    <property type="term" value="F:acyltransferase activity, transferring groups other than amino-acyl groups"/>
    <property type="evidence" value="ECO:0007669"/>
    <property type="project" value="InterPro"/>
</dbReference>
<dbReference type="Pfam" id="PF13302">
    <property type="entry name" value="Acetyltransf_3"/>
    <property type="match status" value="1"/>
</dbReference>
<dbReference type="SUPFAM" id="SSF55729">
    <property type="entry name" value="Acyl-CoA N-acyltransferases (Nat)"/>
    <property type="match status" value="1"/>
</dbReference>
<evidence type="ECO:0000259" key="2">
    <source>
        <dbReference type="PROSITE" id="PS51186"/>
    </source>
</evidence>
<dbReference type="PANTHER" id="PTHR43328">
    <property type="entry name" value="ACETYLTRANSFERASE-RELATED"/>
    <property type="match status" value="1"/>
</dbReference>
<dbReference type="Proteomes" id="UP000738359">
    <property type="component" value="Unassembled WGS sequence"/>
</dbReference>
<keyword evidence="4" id="KW-1185">Reference proteome</keyword>
<proteinExistence type="predicted"/>
<reference evidence="3" key="1">
    <citation type="journal article" date="2020" name="Fungal Divers.">
        <title>Resolving the Mortierellaceae phylogeny through synthesis of multi-gene phylogenetics and phylogenomics.</title>
        <authorList>
            <person name="Vandepol N."/>
            <person name="Liber J."/>
            <person name="Desiro A."/>
            <person name="Na H."/>
            <person name="Kennedy M."/>
            <person name="Barry K."/>
            <person name="Grigoriev I.V."/>
            <person name="Miller A.N."/>
            <person name="O'Donnell K."/>
            <person name="Stajich J.E."/>
            <person name="Bonito G."/>
        </authorList>
    </citation>
    <scope>NUCLEOTIDE SEQUENCE</scope>
    <source>
        <strain evidence="3">CK1249</strain>
    </source>
</reference>
<organism evidence="3 4">
    <name type="scientific">Mortierella alpina</name>
    <name type="common">Oleaginous fungus</name>
    <name type="synonym">Mortierella renispora</name>
    <dbReference type="NCBI Taxonomy" id="64518"/>
    <lineage>
        <taxon>Eukaryota</taxon>
        <taxon>Fungi</taxon>
        <taxon>Fungi incertae sedis</taxon>
        <taxon>Mucoromycota</taxon>
        <taxon>Mortierellomycotina</taxon>
        <taxon>Mortierellomycetes</taxon>
        <taxon>Mortierellales</taxon>
        <taxon>Mortierellaceae</taxon>
        <taxon>Mortierella</taxon>
    </lineage>
</organism>
<evidence type="ECO:0000313" key="3">
    <source>
        <dbReference type="EMBL" id="KAF9963259.1"/>
    </source>
</evidence>
<name>A0A9P6M2S8_MORAP</name>
<sequence length="242" mass="27542">MVDVTPNITLLPEHHPEPTPVSNKRTPEEFERLAKLHDSFKPFWLTETIQLAPWQHTDQDKDTLIEYLNDPNIYRWLIGPPNPYLSSDADNWLSGRVDRMTKKGTPLAYAIRDMTKGGKAVGCVAVSDESDDILTGDDVGYWLSPEYHGQGLMARALKLILQEVAIKEVGKRKFNSHAFAGNWASRKTLEKAGFVHQPHMTMKFGRNGEEIDLWVMRLYLTEEDVSKREVMVEATPLPSLVQ</sequence>
<accession>A0A9P6M2S8</accession>
<dbReference type="OrthoDB" id="630895at2759"/>
<dbReference type="PANTHER" id="PTHR43328:SF1">
    <property type="entry name" value="N-ACETYLTRANSFERASE DOMAIN-CONTAINING PROTEIN"/>
    <property type="match status" value="1"/>
</dbReference>
<evidence type="ECO:0000256" key="1">
    <source>
        <dbReference type="SAM" id="MobiDB-lite"/>
    </source>
</evidence>
<dbReference type="Gene3D" id="3.40.630.30">
    <property type="match status" value="1"/>
</dbReference>
<gene>
    <name evidence="3" type="ORF">BGZ70_007534</name>
</gene>
<dbReference type="EMBL" id="JAAAHY010000484">
    <property type="protein sequence ID" value="KAF9963259.1"/>
    <property type="molecule type" value="Genomic_DNA"/>
</dbReference>
<feature type="region of interest" description="Disordered" evidence="1">
    <location>
        <begin position="1"/>
        <end position="24"/>
    </location>
</feature>
<feature type="domain" description="N-acetyltransferase" evidence="2">
    <location>
        <begin position="49"/>
        <end position="221"/>
    </location>
</feature>